<organism evidence="1 2">
    <name type="scientific">Spirosoma profusum</name>
    <dbReference type="NCBI Taxonomy" id="2771354"/>
    <lineage>
        <taxon>Bacteria</taxon>
        <taxon>Pseudomonadati</taxon>
        <taxon>Bacteroidota</taxon>
        <taxon>Cytophagia</taxon>
        <taxon>Cytophagales</taxon>
        <taxon>Cytophagaceae</taxon>
        <taxon>Spirosoma</taxon>
    </lineage>
</organism>
<gene>
    <name evidence="1" type="ORF">IC229_24990</name>
</gene>
<reference evidence="1" key="1">
    <citation type="submission" date="2020-09" db="EMBL/GenBank/DDBJ databases">
        <authorList>
            <person name="Kim M.K."/>
        </authorList>
    </citation>
    <scope>NUCLEOTIDE SEQUENCE</scope>
    <source>
        <strain evidence="1">BT702</strain>
    </source>
</reference>
<comment type="caution">
    <text evidence="1">The sequence shown here is derived from an EMBL/GenBank/DDBJ whole genome shotgun (WGS) entry which is preliminary data.</text>
</comment>
<accession>A0A926Y4Y5</accession>
<evidence type="ECO:0000313" key="2">
    <source>
        <dbReference type="Proteomes" id="UP000598820"/>
    </source>
</evidence>
<sequence>MSDELANALNYRMRQPTHHSSFIAYHYTSNTSLSAQLRRATGGSFDDPCTSRLRIKQQTLSLQQVN</sequence>
<evidence type="ECO:0000313" key="1">
    <source>
        <dbReference type="EMBL" id="MBD2703925.1"/>
    </source>
</evidence>
<name>A0A926Y4Y5_9BACT</name>
<keyword evidence="2" id="KW-1185">Reference proteome</keyword>
<dbReference type="AlphaFoldDB" id="A0A926Y4Y5"/>
<protein>
    <submittedName>
        <fullName evidence="1">Uncharacterized protein</fullName>
    </submittedName>
</protein>
<dbReference type="EMBL" id="JACWZY010000026">
    <property type="protein sequence ID" value="MBD2703925.1"/>
    <property type="molecule type" value="Genomic_DNA"/>
</dbReference>
<dbReference type="RefSeq" id="WP_190890067.1">
    <property type="nucleotide sequence ID" value="NZ_JACWZY010000026.1"/>
</dbReference>
<proteinExistence type="predicted"/>
<dbReference type="Proteomes" id="UP000598820">
    <property type="component" value="Unassembled WGS sequence"/>
</dbReference>